<keyword evidence="1" id="KW-0472">Membrane</keyword>
<dbReference type="RefSeq" id="WP_048514614.1">
    <property type="nucleotide sequence ID" value="NZ_FUXD01000002.1"/>
</dbReference>
<protein>
    <submittedName>
        <fullName evidence="2">Uncharacterized protein</fullName>
    </submittedName>
</protein>
<organism evidence="2 3">
    <name type="scientific">Megasphaera cerevisiae DSM 20462</name>
    <dbReference type="NCBI Taxonomy" id="1122219"/>
    <lineage>
        <taxon>Bacteria</taxon>
        <taxon>Bacillati</taxon>
        <taxon>Bacillota</taxon>
        <taxon>Negativicutes</taxon>
        <taxon>Veillonellales</taxon>
        <taxon>Veillonellaceae</taxon>
        <taxon>Megasphaera</taxon>
    </lineage>
</organism>
<keyword evidence="3" id="KW-1185">Reference proteome</keyword>
<proteinExistence type="predicted"/>
<accession>A0A0J6WRQ4</accession>
<evidence type="ECO:0000256" key="1">
    <source>
        <dbReference type="SAM" id="Phobius"/>
    </source>
</evidence>
<reference evidence="2 3" key="1">
    <citation type="submission" date="2015-06" db="EMBL/GenBank/DDBJ databases">
        <title>Draft genome sequence of beer spoilage bacterium Megasphaera cerevisiae type strain 20462.</title>
        <authorList>
            <person name="Kutumbaka K."/>
            <person name="Pasmowitz J."/>
            <person name="Mategko J."/>
            <person name="Reyes D."/>
            <person name="Friedrich A."/>
            <person name="Han S."/>
            <person name="Martens-Habbena W."/>
            <person name="Neal-McKinney J."/>
            <person name="Janagama H.K."/>
            <person name="Nadala C."/>
            <person name="Samadpour M."/>
        </authorList>
    </citation>
    <scope>NUCLEOTIDE SEQUENCE [LARGE SCALE GENOMIC DNA]</scope>
    <source>
        <strain evidence="2 3">DSM 20462</strain>
    </source>
</reference>
<evidence type="ECO:0000313" key="3">
    <source>
        <dbReference type="Proteomes" id="UP000036503"/>
    </source>
</evidence>
<keyword evidence="1" id="KW-1133">Transmembrane helix</keyword>
<dbReference type="OrthoDB" id="9956015at2"/>
<evidence type="ECO:0000313" key="2">
    <source>
        <dbReference type="EMBL" id="KMO86150.1"/>
    </source>
</evidence>
<comment type="caution">
    <text evidence="2">The sequence shown here is derived from an EMBL/GenBank/DDBJ whole genome shotgun (WGS) entry which is preliminary data.</text>
</comment>
<feature type="transmembrane region" description="Helical" evidence="1">
    <location>
        <begin position="7"/>
        <end position="36"/>
    </location>
</feature>
<sequence length="90" mass="10126">MKFFRFILPYILISPAAIAVFFIVLFVCCVSVEFAMHIMLYVLGALTFVTQTSQNIFVSVTSAGPSLIAAALFMNKAVYEMKHIQLKNER</sequence>
<feature type="transmembrane region" description="Helical" evidence="1">
    <location>
        <begin position="56"/>
        <end position="74"/>
    </location>
</feature>
<name>A0A0J6WRQ4_9FIRM</name>
<gene>
    <name evidence="2" type="ORF">AB840_09540</name>
</gene>
<dbReference type="InParanoid" id="A0A0J6WRQ4"/>
<keyword evidence="1" id="KW-0812">Transmembrane</keyword>
<dbReference type="PATRIC" id="fig|1122219.3.peg.1726"/>
<dbReference type="Proteomes" id="UP000036503">
    <property type="component" value="Unassembled WGS sequence"/>
</dbReference>
<dbReference type="AlphaFoldDB" id="A0A0J6WRQ4"/>
<dbReference type="EMBL" id="LEKT01000031">
    <property type="protein sequence ID" value="KMO86150.1"/>
    <property type="molecule type" value="Genomic_DNA"/>
</dbReference>